<evidence type="ECO:0000256" key="1">
    <source>
        <dbReference type="SAM" id="SignalP"/>
    </source>
</evidence>
<feature type="signal peptide" evidence="1">
    <location>
        <begin position="1"/>
        <end position="22"/>
    </location>
</feature>
<dbReference type="PANTHER" id="PTHR46520:SF1">
    <property type="entry name" value="SERINE BETA-LACTAMASE-LIKE PROTEIN LACTB, MITOCHONDRIAL"/>
    <property type="match status" value="1"/>
</dbReference>
<comment type="caution">
    <text evidence="3">The sequence shown here is derived from an EMBL/GenBank/DDBJ whole genome shotgun (WGS) entry which is preliminary data.</text>
</comment>
<keyword evidence="4" id="KW-1185">Reference proteome</keyword>
<organism evidence="3 4">
    <name type="scientific">Shewanella surugensis</name>
    <dbReference type="NCBI Taxonomy" id="212020"/>
    <lineage>
        <taxon>Bacteria</taxon>
        <taxon>Pseudomonadati</taxon>
        <taxon>Pseudomonadota</taxon>
        <taxon>Gammaproteobacteria</taxon>
        <taxon>Alteromonadales</taxon>
        <taxon>Shewanellaceae</taxon>
        <taxon>Shewanella</taxon>
    </lineage>
</organism>
<keyword evidence="1" id="KW-0732">Signal</keyword>
<accession>A0ABT0LK97</accession>
<dbReference type="InterPro" id="IPR001466">
    <property type="entry name" value="Beta-lactam-related"/>
</dbReference>
<proteinExistence type="predicted"/>
<evidence type="ECO:0000313" key="3">
    <source>
        <dbReference type="EMBL" id="MCL1127566.1"/>
    </source>
</evidence>
<protein>
    <submittedName>
        <fullName evidence="3">Beta-lactamase family protein</fullName>
    </submittedName>
</protein>
<dbReference type="Proteomes" id="UP001203423">
    <property type="component" value="Unassembled WGS sequence"/>
</dbReference>
<dbReference type="SUPFAM" id="SSF56601">
    <property type="entry name" value="beta-lactamase/transpeptidase-like"/>
    <property type="match status" value="1"/>
</dbReference>
<dbReference type="PANTHER" id="PTHR46520">
    <property type="entry name" value="SERINE BETA-LACTAMASE-LIKE PROTEIN LACTB, MITOCHONDRIAL"/>
    <property type="match status" value="1"/>
</dbReference>
<evidence type="ECO:0000313" key="4">
    <source>
        <dbReference type="Proteomes" id="UP001203423"/>
    </source>
</evidence>
<dbReference type="Gene3D" id="3.40.710.10">
    <property type="entry name" value="DD-peptidase/beta-lactamase superfamily"/>
    <property type="match status" value="1"/>
</dbReference>
<dbReference type="InterPro" id="IPR012338">
    <property type="entry name" value="Beta-lactam/transpept-like"/>
</dbReference>
<gene>
    <name evidence="3" type="ORF">L2764_24605</name>
</gene>
<dbReference type="InterPro" id="IPR052794">
    <property type="entry name" value="Mito_Ser_Protease_LACTB"/>
</dbReference>
<sequence length="394" mass="43983">MKKRMTLLFSFICLVGVQQTNAHEAEGVVNTLFNQAVQAESVPGISVAVADNKRGIWANGFGYADLENRLLMKANTKLRIGSIAKVFTAAALMRLYQQGQIDFDADIRERVPQWPDKHEKITLSDLVSHTSGIRHYQSFDEFLSNVEYENTLDALSIFKDDALLFSPGSQVSYSTYGWTLISAVMEKAANDKVFKQIIKDEVLTPLDMLHTDFDDNGPIISHRQRAYSYENRQLVNSPQVNSSYKYAGGGFLSTPTDVVKFAMAHVNRTFLTSESLALLFDEKTLPDGSHTGIGIGWFIGFEPYVTSMTGLQNKRHSKGILTKEEKQKTNDLIRIMQQHPHSVMHSGGSVGGESMMILCLEHEHAVAVAKNVDNSPEADTFSLALRALDAFYRF</sequence>
<dbReference type="RefSeq" id="WP_248943006.1">
    <property type="nucleotide sequence ID" value="NZ_JAKIKS010000175.1"/>
</dbReference>
<feature type="chain" id="PRO_5045523611" evidence="1">
    <location>
        <begin position="23"/>
        <end position="394"/>
    </location>
</feature>
<feature type="domain" description="Beta-lactamase-related" evidence="2">
    <location>
        <begin position="30"/>
        <end position="382"/>
    </location>
</feature>
<dbReference type="Pfam" id="PF00144">
    <property type="entry name" value="Beta-lactamase"/>
    <property type="match status" value="1"/>
</dbReference>
<name>A0ABT0LK97_9GAMM</name>
<evidence type="ECO:0000259" key="2">
    <source>
        <dbReference type="Pfam" id="PF00144"/>
    </source>
</evidence>
<reference evidence="3 4" key="1">
    <citation type="submission" date="2022-01" db="EMBL/GenBank/DDBJ databases">
        <title>Whole genome-based taxonomy of the Shewanellaceae.</title>
        <authorList>
            <person name="Martin-Rodriguez A.J."/>
        </authorList>
    </citation>
    <scope>NUCLEOTIDE SEQUENCE [LARGE SCALE GENOMIC DNA]</scope>
    <source>
        <strain evidence="3 4">DSM 17177</strain>
    </source>
</reference>
<dbReference type="EMBL" id="JAKIKS010000175">
    <property type="protein sequence ID" value="MCL1127566.1"/>
    <property type="molecule type" value="Genomic_DNA"/>
</dbReference>